<organism evidence="4">
    <name type="scientific">Haemonchus placei</name>
    <name type="common">Barber's pole worm</name>
    <dbReference type="NCBI Taxonomy" id="6290"/>
    <lineage>
        <taxon>Eukaryota</taxon>
        <taxon>Metazoa</taxon>
        <taxon>Ecdysozoa</taxon>
        <taxon>Nematoda</taxon>
        <taxon>Chromadorea</taxon>
        <taxon>Rhabditida</taxon>
        <taxon>Rhabditina</taxon>
        <taxon>Rhabditomorpha</taxon>
        <taxon>Strongyloidea</taxon>
        <taxon>Trichostrongylidae</taxon>
        <taxon>Haemonchus</taxon>
    </lineage>
</organism>
<reference evidence="2 3" key="2">
    <citation type="submission" date="2018-11" db="EMBL/GenBank/DDBJ databases">
        <authorList>
            <consortium name="Pathogen Informatics"/>
        </authorList>
    </citation>
    <scope>NUCLEOTIDE SEQUENCE [LARGE SCALE GENOMIC DNA]</scope>
    <source>
        <strain evidence="2 3">MHpl1</strain>
    </source>
</reference>
<dbReference type="Proteomes" id="UP000268014">
    <property type="component" value="Unassembled WGS sequence"/>
</dbReference>
<feature type="compositionally biased region" description="Polar residues" evidence="1">
    <location>
        <begin position="1"/>
        <end position="29"/>
    </location>
</feature>
<evidence type="ECO:0000313" key="3">
    <source>
        <dbReference type="Proteomes" id="UP000268014"/>
    </source>
</evidence>
<proteinExistence type="predicted"/>
<feature type="region of interest" description="Disordered" evidence="1">
    <location>
        <begin position="1"/>
        <end position="40"/>
    </location>
</feature>
<gene>
    <name evidence="2" type="ORF">HPLM_LOCUS11322</name>
</gene>
<protein>
    <submittedName>
        <fullName evidence="2 4">Uncharacterized protein</fullName>
    </submittedName>
</protein>
<name>A0A0N4WJW2_HAEPC</name>
<evidence type="ECO:0000313" key="2">
    <source>
        <dbReference type="EMBL" id="VDO42590.1"/>
    </source>
</evidence>
<dbReference type="WBParaSite" id="HPLM_0001133001-mRNA-1">
    <property type="protein sequence ID" value="HPLM_0001133001-mRNA-1"/>
    <property type="gene ID" value="HPLM_0001133001"/>
</dbReference>
<sequence>MKRSSLSPGTSDNTFVWPANSTQLSTRSTVSERDDGRTTHSLPKAETCDFVMMWVFPTNTSRFGACQCSICGKTPFFSGKTAKSFSPSRPSAYITGMAENECVSEETDCATRMTCSEPNGANVL</sequence>
<keyword evidence="3" id="KW-1185">Reference proteome</keyword>
<dbReference type="EMBL" id="UZAF01017534">
    <property type="protein sequence ID" value="VDO42590.1"/>
    <property type="molecule type" value="Genomic_DNA"/>
</dbReference>
<dbReference type="AlphaFoldDB" id="A0A0N4WJW2"/>
<evidence type="ECO:0000256" key="1">
    <source>
        <dbReference type="SAM" id="MobiDB-lite"/>
    </source>
</evidence>
<accession>A0A0N4WJW2</accession>
<evidence type="ECO:0000313" key="4">
    <source>
        <dbReference type="WBParaSite" id="HPLM_0001133001-mRNA-1"/>
    </source>
</evidence>
<reference evidence="4" key="1">
    <citation type="submission" date="2017-02" db="UniProtKB">
        <authorList>
            <consortium name="WormBaseParasite"/>
        </authorList>
    </citation>
    <scope>IDENTIFICATION</scope>
</reference>